<dbReference type="SMART" id="SM00228">
    <property type="entry name" value="PDZ"/>
    <property type="match status" value="2"/>
</dbReference>
<feature type="region of interest" description="Disordered" evidence="2">
    <location>
        <begin position="1"/>
        <end position="50"/>
    </location>
</feature>
<dbReference type="GO" id="GO:0043495">
    <property type="term" value="F:protein-membrane adaptor activity"/>
    <property type="evidence" value="ECO:0007669"/>
    <property type="project" value="TreeGrafter"/>
</dbReference>
<dbReference type="PROSITE" id="PS50106">
    <property type="entry name" value="PDZ"/>
    <property type="match status" value="2"/>
</dbReference>
<dbReference type="PANTHER" id="PTHR14191">
    <property type="entry name" value="PDZ DOMAIN CONTAINING PROTEIN"/>
    <property type="match status" value="1"/>
</dbReference>
<dbReference type="InterPro" id="IPR036034">
    <property type="entry name" value="PDZ_sf"/>
</dbReference>
<keyword evidence="1" id="KW-0677">Repeat</keyword>
<sequence length="382" mass="42705">MTTHTTVYNQPLKQTDEDDDDDDDDDNDDPNKKNSAPPPPNSKLAVEPEETRHVTISEAIGLDFNSFIPQADITSQVHFISNIQADSEPSLAGLKNGDPVEPEETRHVTISEAIGLDFNSFIPQADITSQVHFISNIQADSEPSLAGLKNGDRILQINGINVTSLEHEDVRKLMQLMTPIVLTVANDPKYLVLLQEPIHDIEEKQPELPITSGDDVDSDPNQRRISRFELKRQPSFESLASSTSTASKPTKSSRYEIFNLTQPDESSTEEPLKAKICHLRKSKHYDGYGLVLKFQQHLHIIGEVEHASPSYRAGLRENDVILFVGKTNVEKLTHEDIKVMIRAASLASNQVDLTVISKLDIPEYKTLQEKGLINWSIMGLER</sequence>
<feature type="domain" description="PDZ" evidence="3">
    <location>
        <begin position="133"/>
        <end position="175"/>
    </location>
</feature>
<evidence type="ECO:0000313" key="5">
    <source>
        <dbReference type="Proteomes" id="UP000663860"/>
    </source>
</evidence>
<organism evidence="4 5">
    <name type="scientific">Adineta steineri</name>
    <dbReference type="NCBI Taxonomy" id="433720"/>
    <lineage>
        <taxon>Eukaryota</taxon>
        <taxon>Metazoa</taxon>
        <taxon>Spiralia</taxon>
        <taxon>Gnathifera</taxon>
        <taxon>Rotifera</taxon>
        <taxon>Eurotatoria</taxon>
        <taxon>Bdelloidea</taxon>
        <taxon>Adinetida</taxon>
        <taxon>Adinetidae</taxon>
        <taxon>Adineta</taxon>
    </lineage>
</organism>
<dbReference type="GO" id="GO:0016324">
    <property type="term" value="C:apical plasma membrane"/>
    <property type="evidence" value="ECO:0007669"/>
    <property type="project" value="TreeGrafter"/>
</dbReference>
<dbReference type="Proteomes" id="UP000663860">
    <property type="component" value="Unassembled WGS sequence"/>
</dbReference>
<reference evidence="4" key="1">
    <citation type="submission" date="2021-02" db="EMBL/GenBank/DDBJ databases">
        <authorList>
            <person name="Nowell W R."/>
        </authorList>
    </citation>
    <scope>NUCLEOTIDE SEQUENCE</scope>
</reference>
<proteinExistence type="predicted"/>
<dbReference type="SUPFAM" id="SSF50156">
    <property type="entry name" value="PDZ domain-like"/>
    <property type="match status" value="2"/>
</dbReference>
<dbReference type="InterPro" id="IPR051067">
    <property type="entry name" value="NHER"/>
</dbReference>
<dbReference type="Gene3D" id="2.30.42.10">
    <property type="match status" value="2"/>
</dbReference>
<gene>
    <name evidence="4" type="ORF">IZO911_LOCUS42309</name>
</gene>
<evidence type="ECO:0000313" key="4">
    <source>
        <dbReference type="EMBL" id="CAF1450012.1"/>
    </source>
</evidence>
<dbReference type="EMBL" id="CAJNOE010001781">
    <property type="protein sequence ID" value="CAF1450012.1"/>
    <property type="molecule type" value="Genomic_DNA"/>
</dbReference>
<name>A0A815PJW2_9BILA</name>
<feature type="compositionally biased region" description="Polar residues" evidence="2">
    <location>
        <begin position="1"/>
        <end position="13"/>
    </location>
</feature>
<evidence type="ECO:0000256" key="1">
    <source>
        <dbReference type="ARBA" id="ARBA00022737"/>
    </source>
</evidence>
<evidence type="ECO:0000259" key="3">
    <source>
        <dbReference type="PROSITE" id="PS50106"/>
    </source>
</evidence>
<dbReference type="AlphaFoldDB" id="A0A815PJW2"/>
<feature type="domain" description="PDZ" evidence="3">
    <location>
        <begin position="276"/>
        <end position="344"/>
    </location>
</feature>
<dbReference type="Pfam" id="PF00595">
    <property type="entry name" value="PDZ"/>
    <property type="match status" value="2"/>
</dbReference>
<feature type="compositionally biased region" description="Acidic residues" evidence="2">
    <location>
        <begin position="16"/>
        <end position="28"/>
    </location>
</feature>
<accession>A0A815PJW2</accession>
<comment type="caution">
    <text evidence="4">The sequence shown here is derived from an EMBL/GenBank/DDBJ whole genome shotgun (WGS) entry which is preliminary data.</text>
</comment>
<dbReference type="PANTHER" id="PTHR14191:SF28">
    <property type="entry name" value="GH04176P-RELATED"/>
    <property type="match status" value="1"/>
</dbReference>
<protein>
    <recommendedName>
        <fullName evidence="3">PDZ domain-containing protein</fullName>
    </recommendedName>
</protein>
<dbReference type="InterPro" id="IPR001478">
    <property type="entry name" value="PDZ"/>
</dbReference>
<evidence type="ECO:0000256" key="2">
    <source>
        <dbReference type="SAM" id="MobiDB-lite"/>
    </source>
</evidence>
<dbReference type="GO" id="GO:0072659">
    <property type="term" value="P:protein localization to plasma membrane"/>
    <property type="evidence" value="ECO:0007669"/>
    <property type="project" value="TreeGrafter"/>
</dbReference>